<dbReference type="Proteomes" id="UP001057402">
    <property type="component" value="Chromosome 10"/>
</dbReference>
<accession>A0ACB9M698</accession>
<gene>
    <name evidence="1" type="ORF">MLD38_033108</name>
</gene>
<name>A0ACB9M698_9MYRT</name>
<evidence type="ECO:0000313" key="1">
    <source>
        <dbReference type="EMBL" id="KAI4319521.1"/>
    </source>
</evidence>
<comment type="caution">
    <text evidence="1">The sequence shown here is derived from an EMBL/GenBank/DDBJ whole genome shotgun (WGS) entry which is preliminary data.</text>
</comment>
<sequence length="249" mass="28405">MIDKFLKVPKLRRFSGKDTNEPAKQPATEPCKFEERSASKVRIVHAGGKVEVYFMAIPAYRVMEKYPSHIIAWPEVFQRPWDSVLMPDEILSLGKKYYLVPRWTVKKLRRRVLNPNKVSHDDTNVTGKTRTSESSNDLSVNSNDDLHSNTCVDTSDVSYTSGRIRAGRRRNIGTKQRVRFKGIDDSWRRSSPDVRKLHDKEGREEGEGHEGLKHKPLAQNKTGGGKRKPKSPALTWQPSLASITETTHE</sequence>
<reference evidence="2" key="1">
    <citation type="journal article" date="2023" name="Front. Plant Sci.">
        <title>Chromosomal-level genome assembly of Melastoma candidum provides insights into trichome evolution.</title>
        <authorList>
            <person name="Zhong Y."/>
            <person name="Wu W."/>
            <person name="Sun C."/>
            <person name="Zou P."/>
            <person name="Liu Y."/>
            <person name="Dai S."/>
            <person name="Zhou R."/>
        </authorList>
    </citation>
    <scope>NUCLEOTIDE SEQUENCE [LARGE SCALE GENOMIC DNA]</scope>
</reference>
<dbReference type="EMBL" id="CM042889">
    <property type="protein sequence ID" value="KAI4319521.1"/>
    <property type="molecule type" value="Genomic_DNA"/>
</dbReference>
<protein>
    <submittedName>
        <fullName evidence="1">Uncharacterized protein</fullName>
    </submittedName>
</protein>
<evidence type="ECO:0000313" key="2">
    <source>
        <dbReference type="Proteomes" id="UP001057402"/>
    </source>
</evidence>
<keyword evidence="2" id="KW-1185">Reference proteome</keyword>
<organism evidence="1 2">
    <name type="scientific">Melastoma candidum</name>
    <dbReference type="NCBI Taxonomy" id="119954"/>
    <lineage>
        <taxon>Eukaryota</taxon>
        <taxon>Viridiplantae</taxon>
        <taxon>Streptophyta</taxon>
        <taxon>Embryophyta</taxon>
        <taxon>Tracheophyta</taxon>
        <taxon>Spermatophyta</taxon>
        <taxon>Magnoliopsida</taxon>
        <taxon>eudicotyledons</taxon>
        <taxon>Gunneridae</taxon>
        <taxon>Pentapetalae</taxon>
        <taxon>rosids</taxon>
        <taxon>malvids</taxon>
        <taxon>Myrtales</taxon>
        <taxon>Melastomataceae</taxon>
        <taxon>Melastomatoideae</taxon>
        <taxon>Melastomateae</taxon>
        <taxon>Melastoma</taxon>
    </lineage>
</organism>
<proteinExistence type="predicted"/>